<dbReference type="Pfam" id="PF00082">
    <property type="entry name" value="Peptidase_S8"/>
    <property type="match status" value="1"/>
</dbReference>
<evidence type="ECO:0000256" key="8">
    <source>
        <dbReference type="SAM" id="SignalP"/>
    </source>
</evidence>
<gene>
    <name evidence="11" type="ORF">ACFOX0_12940</name>
</gene>
<feature type="chain" id="PRO_5047460406" evidence="8">
    <location>
        <begin position="36"/>
        <end position="1096"/>
    </location>
</feature>
<evidence type="ECO:0000256" key="7">
    <source>
        <dbReference type="SAM" id="MobiDB-lite"/>
    </source>
</evidence>
<dbReference type="Gene3D" id="3.40.50.200">
    <property type="entry name" value="Peptidase S8/S53 domain"/>
    <property type="match status" value="2"/>
</dbReference>
<feature type="active site" description="Charge relay system" evidence="5">
    <location>
        <position position="569"/>
    </location>
</feature>
<accession>A0ABV8KL32</accession>
<evidence type="ECO:0000256" key="5">
    <source>
        <dbReference type="PROSITE-ProRule" id="PRU01240"/>
    </source>
</evidence>
<feature type="region of interest" description="Disordered" evidence="7">
    <location>
        <begin position="31"/>
        <end position="54"/>
    </location>
</feature>
<keyword evidence="12" id="KW-1185">Reference proteome</keyword>
<organism evidence="11 12">
    <name type="scientific">Micromonospora zhanjiangensis</name>
    <dbReference type="NCBI Taxonomy" id="1522057"/>
    <lineage>
        <taxon>Bacteria</taxon>
        <taxon>Bacillati</taxon>
        <taxon>Actinomycetota</taxon>
        <taxon>Actinomycetes</taxon>
        <taxon>Micromonosporales</taxon>
        <taxon>Micromonosporaceae</taxon>
        <taxon>Micromonospora</taxon>
    </lineage>
</organism>
<dbReference type="InterPro" id="IPR036852">
    <property type="entry name" value="Peptidase_S8/S53_dom_sf"/>
</dbReference>
<dbReference type="SUPFAM" id="SSF52743">
    <property type="entry name" value="Subtilisin-like"/>
    <property type="match status" value="1"/>
</dbReference>
<feature type="signal peptide" evidence="8">
    <location>
        <begin position="1"/>
        <end position="35"/>
    </location>
</feature>
<dbReference type="PANTHER" id="PTHR43806">
    <property type="entry name" value="PEPTIDASE S8"/>
    <property type="match status" value="1"/>
</dbReference>
<keyword evidence="2 5" id="KW-0645">Protease</keyword>
<keyword evidence="8" id="KW-0732">Signal</keyword>
<dbReference type="SUPFAM" id="SSF49785">
    <property type="entry name" value="Galactose-binding domain-like"/>
    <property type="match status" value="1"/>
</dbReference>
<dbReference type="InterPro" id="IPR007280">
    <property type="entry name" value="Peptidase_C_arc/bac"/>
</dbReference>
<dbReference type="InterPro" id="IPR023828">
    <property type="entry name" value="Peptidase_S8_Ser-AS"/>
</dbReference>
<feature type="domain" description="Peptidase C-terminal archaeal/bacterial" evidence="10">
    <location>
        <begin position="948"/>
        <end position="1014"/>
    </location>
</feature>
<feature type="active site" description="Charge relay system" evidence="5">
    <location>
        <position position="197"/>
    </location>
</feature>
<evidence type="ECO:0000259" key="9">
    <source>
        <dbReference type="Pfam" id="PF00082"/>
    </source>
</evidence>
<dbReference type="Proteomes" id="UP001595868">
    <property type="component" value="Unassembled WGS sequence"/>
</dbReference>
<evidence type="ECO:0000256" key="3">
    <source>
        <dbReference type="ARBA" id="ARBA00022801"/>
    </source>
</evidence>
<dbReference type="InterPro" id="IPR015500">
    <property type="entry name" value="Peptidase_S8_subtilisin-rel"/>
</dbReference>
<keyword evidence="3 5" id="KW-0378">Hydrolase</keyword>
<sequence>MIRPSSRGRRTSAGLLASAVAVGAVTLAGGGTASAAPGPSDQDTPKSAPADTLGSHDLDLLAEAKAKGAKDVVLIVATDKGKAGKVADELRKLGGRIGNQVDGVGYLRVQVPTGNVLKAAKLPGVAAIDLNESIPLPKPEPLARPDGATAAAQAVAGPGKDTPAVNPYMPTNETGAVAFRQAHPTWDGRGVTIGIMDSGVDLDNPALQTTSTGERKITDWFTATDPLEDASWRAMLTEVTGPSFAYAGATWTAPAGTYRINQFSESITAASEPGGDVNRDGDKTDRFGVLYDPVTHDVRVDANQNRDFTDDPVMRPYRERYDVGHFGTDNPATAVREQMPFVVDYRTNVDTTPVGLPGTADFVNIGIVEAQHGSHVAGITAAYNMMGNPNFNGAAPGAKLVSARACSWGGGCTAAALTDGMVELVVNRKVDVVNMSIGGLPALNDGHNARARLYDRLISDYGVQMFISAGNSGPGVNTVGDPSVADNVMSVAAGVSKDTWLANYGSVTRTPYQLFNFSSRGPREDGGFKPNITAPGSAISTTPLWQSGTAVPETGYTLPPGYSMLNGTSMAAPQATGAAALLLSAAKATDKGVTPAALRGALNSSAKWIDGVPAHGQGNGRLDVNGAWKLLAGGVTTNGYTAQAPVCTPLSGFLTTLNPATGQYESTPNVGSGVYNRCAAGAGGQQPGASKSYTVKITRTGGSAKSVKHNLSLVGNDGTFSVSSKSVNLPLNKAVSVTVKAKGDAGVHSAILRVDDPATSTVDFSVLNTVVVPNTPAKPNFSFSTSGSVDRNLFKSYFVTVPAGATALQVNLSGIATGSQTRFIAINPYGVPVESTASTACYTNFSDAAVCKPQERDYQSPLPGVWEIEVESRRTSPALENPFQLTARVQGVAVQPAVVELPAVTAGQPTAVSWKLTNTFGPVTVTGKGGALGSSASSRPTISTGQKHTYQVTVPAGASRLDVSIGKTSDPSADLDLFVRKDGAEVGRSADGDSEEAVSLTNPAPGVYDIEVDGYSVPAGSTQYDYRDVFYSASLGSISVPAAAVTLVNGATATITGSVTAQSAPAAGRQLFGEMVVVTDEGAVVGRGNVAIGTVN</sequence>
<evidence type="ECO:0000256" key="2">
    <source>
        <dbReference type="ARBA" id="ARBA00022670"/>
    </source>
</evidence>
<dbReference type="PROSITE" id="PS00138">
    <property type="entry name" value="SUBTILASE_SER"/>
    <property type="match status" value="1"/>
</dbReference>
<dbReference type="InterPro" id="IPR050131">
    <property type="entry name" value="Peptidase_S8_subtilisin-like"/>
</dbReference>
<evidence type="ECO:0000259" key="10">
    <source>
        <dbReference type="Pfam" id="PF04151"/>
    </source>
</evidence>
<evidence type="ECO:0000256" key="6">
    <source>
        <dbReference type="RuleBase" id="RU003355"/>
    </source>
</evidence>
<dbReference type="PANTHER" id="PTHR43806:SF11">
    <property type="entry name" value="CEREVISIN-RELATED"/>
    <property type="match status" value="1"/>
</dbReference>
<dbReference type="Gene3D" id="2.60.120.380">
    <property type="match status" value="1"/>
</dbReference>
<dbReference type="PRINTS" id="PR00723">
    <property type="entry name" value="SUBTILISIN"/>
</dbReference>
<evidence type="ECO:0000313" key="12">
    <source>
        <dbReference type="Proteomes" id="UP001595868"/>
    </source>
</evidence>
<feature type="domain" description="Peptidase S8/S53" evidence="9">
    <location>
        <begin position="188"/>
        <end position="620"/>
    </location>
</feature>
<reference evidence="12" key="1">
    <citation type="journal article" date="2019" name="Int. J. Syst. Evol. Microbiol.">
        <title>The Global Catalogue of Microorganisms (GCM) 10K type strain sequencing project: providing services to taxonomists for standard genome sequencing and annotation.</title>
        <authorList>
            <consortium name="The Broad Institute Genomics Platform"/>
            <consortium name="The Broad Institute Genome Sequencing Center for Infectious Disease"/>
            <person name="Wu L."/>
            <person name="Ma J."/>
        </authorList>
    </citation>
    <scope>NUCLEOTIDE SEQUENCE [LARGE SCALE GENOMIC DNA]</scope>
    <source>
        <strain evidence="12">2902at01</strain>
    </source>
</reference>
<dbReference type="PROSITE" id="PS00136">
    <property type="entry name" value="SUBTILASE_ASP"/>
    <property type="match status" value="1"/>
</dbReference>
<dbReference type="InterPro" id="IPR008979">
    <property type="entry name" value="Galactose-bd-like_sf"/>
</dbReference>
<dbReference type="PROSITE" id="PS51892">
    <property type="entry name" value="SUBTILASE"/>
    <property type="match status" value="1"/>
</dbReference>
<comment type="caution">
    <text evidence="11">The sequence shown here is derived from an EMBL/GenBank/DDBJ whole genome shotgun (WGS) entry which is preliminary data.</text>
</comment>
<dbReference type="Pfam" id="PF04151">
    <property type="entry name" value="PPC"/>
    <property type="match status" value="1"/>
</dbReference>
<keyword evidence="4 5" id="KW-0720">Serine protease</keyword>
<protein>
    <submittedName>
        <fullName evidence="11">S8 family serine peptidase</fullName>
    </submittedName>
</protein>
<proteinExistence type="inferred from homology"/>
<dbReference type="EMBL" id="JBHSBN010000007">
    <property type="protein sequence ID" value="MFC4106830.1"/>
    <property type="molecule type" value="Genomic_DNA"/>
</dbReference>
<dbReference type="InterPro" id="IPR023827">
    <property type="entry name" value="Peptidase_S8_Asp-AS"/>
</dbReference>
<evidence type="ECO:0000313" key="11">
    <source>
        <dbReference type="EMBL" id="MFC4106830.1"/>
    </source>
</evidence>
<name>A0ABV8KL32_9ACTN</name>
<evidence type="ECO:0000256" key="4">
    <source>
        <dbReference type="ARBA" id="ARBA00022825"/>
    </source>
</evidence>
<comment type="similarity">
    <text evidence="1 5 6">Belongs to the peptidase S8 family.</text>
</comment>
<evidence type="ECO:0000256" key="1">
    <source>
        <dbReference type="ARBA" id="ARBA00011073"/>
    </source>
</evidence>
<dbReference type="RefSeq" id="WP_377545124.1">
    <property type="nucleotide sequence ID" value="NZ_JBHSBN010000007.1"/>
</dbReference>
<feature type="active site" description="Charge relay system" evidence="5">
    <location>
        <position position="372"/>
    </location>
</feature>
<dbReference type="InterPro" id="IPR000209">
    <property type="entry name" value="Peptidase_S8/S53_dom"/>
</dbReference>